<dbReference type="PROSITE" id="PS51257">
    <property type="entry name" value="PROKAR_LIPOPROTEIN"/>
    <property type="match status" value="1"/>
</dbReference>
<dbReference type="AlphaFoldDB" id="A0A2S9JKW0"/>
<sequence>MKPHKKVVGFSLLFLMLACSNQPFYDVYKTVPNRQWHHHEKQAFQVHITENGAKYDIWAYIRHSGEYDYANMFFLLHETGPQLADTSYRHELTLATTDGRWTGKSAGNLYENSLLLKEDYIFPDTGIYTFEIEQNMQEDPISNITDIGLKIVRKK</sequence>
<dbReference type="Pfam" id="PF14109">
    <property type="entry name" value="GldH_lipo"/>
    <property type="match status" value="1"/>
</dbReference>
<accession>A0A2S9JKW0</accession>
<keyword evidence="1" id="KW-0732">Signal</keyword>
<dbReference type="InterPro" id="IPR020018">
    <property type="entry name" value="Motility-assoc_lipoprot_GldH"/>
</dbReference>
<dbReference type="EMBL" id="PVBS01000002">
    <property type="protein sequence ID" value="PRD53793.1"/>
    <property type="molecule type" value="Genomic_DNA"/>
</dbReference>
<feature type="chain" id="PRO_5015566287" evidence="1">
    <location>
        <begin position="26"/>
        <end position="155"/>
    </location>
</feature>
<comment type="caution">
    <text evidence="2">The sequence shown here is derived from an EMBL/GenBank/DDBJ whole genome shotgun (WGS) entry which is preliminary data.</text>
</comment>
<dbReference type="NCBIfam" id="TIGR03511">
    <property type="entry name" value="GldH_lipo"/>
    <property type="match status" value="1"/>
</dbReference>
<dbReference type="RefSeq" id="WP_105725552.1">
    <property type="nucleotide sequence ID" value="NZ_PVBS01000002.1"/>
</dbReference>
<evidence type="ECO:0000313" key="2">
    <source>
        <dbReference type="EMBL" id="PRD53793.1"/>
    </source>
</evidence>
<gene>
    <name evidence="2" type="ORF">C5749_09735</name>
</gene>
<name>A0A2S9JKW0_9SPHI</name>
<evidence type="ECO:0000256" key="1">
    <source>
        <dbReference type="SAM" id="SignalP"/>
    </source>
</evidence>
<keyword evidence="2" id="KW-0449">Lipoprotein</keyword>
<feature type="signal peptide" evidence="1">
    <location>
        <begin position="1"/>
        <end position="25"/>
    </location>
</feature>
<reference evidence="2 3" key="1">
    <citation type="submission" date="2018-02" db="EMBL/GenBank/DDBJ databases">
        <title>The draft genome of Sphingobacterium gobiense H7.</title>
        <authorList>
            <person name="Li L."/>
            <person name="Liu L."/>
            <person name="Zhang X."/>
            <person name="Wang T."/>
            <person name="Liang L."/>
        </authorList>
    </citation>
    <scope>NUCLEOTIDE SEQUENCE [LARGE SCALE GENOMIC DNA]</scope>
    <source>
        <strain evidence="2 3">ACCC 05757</strain>
    </source>
</reference>
<proteinExistence type="predicted"/>
<evidence type="ECO:0000313" key="3">
    <source>
        <dbReference type="Proteomes" id="UP000238642"/>
    </source>
</evidence>
<dbReference type="OrthoDB" id="982482at2"/>
<keyword evidence="3" id="KW-1185">Reference proteome</keyword>
<protein>
    <submittedName>
        <fullName evidence="2">Gliding motility lipoprotein GldH</fullName>
    </submittedName>
</protein>
<organism evidence="2 3">
    <name type="scientific">Sphingobacterium gobiense</name>
    <dbReference type="NCBI Taxonomy" id="1382456"/>
    <lineage>
        <taxon>Bacteria</taxon>
        <taxon>Pseudomonadati</taxon>
        <taxon>Bacteroidota</taxon>
        <taxon>Sphingobacteriia</taxon>
        <taxon>Sphingobacteriales</taxon>
        <taxon>Sphingobacteriaceae</taxon>
        <taxon>Sphingobacterium</taxon>
    </lineage>
</organism>
<dbReference type="Proteomes" id="UP000238642">
    <property type="component" value="Unassembled WGS sequence"/>
</dbReference>